<evidence type="ECO:0008006" key="6">
    <source>
        <dbReference type="Google" id="ProtNLM"/>
    </source>
</evidence>
<keyword evidence="5" id="KW-1185">Reference proteome</keyword>
<evidence type="ECO:0000256" key="1">
    <source>
        <dbReference type="ARBA" id="ARBA00004613"/>
    </source>
</evidence>
<dbReference type="AlphaFoldDB" id="A0A6I8TFS0"/>
<keyword evidence="3" id="KW-0964">Secreted</keyword>
<dbReference type="PANTHER" id="PTHR41146:SF1">
    <property type="entry name" value="DIURETIC HORMONE CLASS 2"/>
    <property type="match status" value="1"/>
</dbReference>
<evidence type="ECO:0000256" key="2">
    <source>
        <dbReference type="ARBA" id="ARBA00007773"/>
    </source>
</evidence>
<evidence type="ECO:0000256" key="3">
    <source>
        <dbReference type="ARBA" id="ARBA00022525"/>
    </source>
</evidence>
<comment type="subcellular location">
    <subcellularLocation>
        <location evidence="1">Secreted</location>
    </subcellularLocation>
</comment>
<protein>
    <recommendedName>
        <fullName evidence="6">Diuretic hormone 31</fullName>
    </recommendedName>
</protein>
<accession>A0A6I8TFS0</accession>
<name>A0A6I8TFS0_AEDAE</name>
<comment type="similarity">
    <text evidence="2">Belongs to the diuretic hormone class 2 family.</text>
</comment>
<evidence type="ECO:0000313" key="4">
    <source>
        <dbReference type="EnsemblMetazoa" id="AAEL008070-PB"/>
    </source>
</evidence>
<dbReference type="FunCoup" id="A0A6I8TFS0">
    <property type="interactions" value="22"/>
</dbReference>
<dbReference type="GO" id="GO:0007589">
    <property type="term" value="P:body fluid secretion"/>
    <property type="evidence" value="ECO:0007669"/>
    <property type="project" value="InterPro"/>
</dbReference>
<reference evidence="4 5" key="1">
    <citation type="submission" date="2017-06" db="EMBL/GenBank/DDBJ databases">
        <title>Aedes aegypti genome working group (AGWG) sequencing and assembly.</title>
        <authorList>
            <consortium name="Aedes aegypti Genome Working Group (AGWG)"/>
            <person name="Matthews B.J."/>
        </authorList>
    </citation>
    <scope>NUCLEOTIDE SEQUENCE [LARGE SCALE GENOMIC DNA]</scope>
    <source>
        <strain evidence="4 5">LVP_AGWG</strain>
    </source>
</reference>
<gene>
    <name evidence="4" type="primary">5569983</name>
</gene>
<dbReference type="PANTHER" id="PTHR41146">
    <property type="entry name" value="DIURETIC HORMONE CLASS 2"/>
    <property type="match status" value="1"/>
</dbReference>
<dbReference type="GO" id="GO:0001664">
    <property type="term" value="F:G protein-coupled receptor binding"/>
    <property type="evidence" value="ECO:0007669"/>
    <property type="project" value="TreeGrafter"/>
</dbReference>
<organism evidence="4 5">
    <name type="scientific">Aedes aegypti</name>
    <name type="common">Yellowfever mosquito</name>
    <name type="synonym">Culex aegypti</name>
    <dbReference type="NCBI Taxonomy" id="7159"/>
    <lineage>
        <taxon>Eukaryota</taxon>
        <taxon>Metazoa</taxon>
        <taxon>Ecdysozoa</taxon>
        <taxon>Arthropoda</taxon>
        <taxon>Hexapoda</taxon>
        <taxon>Insecta</taxon>
        <taxon>Pterygota</taxon>
        <taxon>Neoptera</taxon>
        <taxon>Endopterygota</taxon>
        <taxon>Diptera</taxon>
        <taxon>Nematocera</taxon>
        <taxon>Culicoidea</taxon>
        <taxon>Culicidae</taxon>
        <taxon>Culicinae</taxon>
        <taxon>Aedini</taxon>
        <taxon>Aedes</taxon>
        <taxon>Stegomyia</taxon>
    </lineage>
</organism>
<sequence length="133" mass="15038">MLLDVVDSLGYCIFFYAAGMLPSSICCFVCVVLAIMMKQIMFVHSASIRSYEQYDDNWAKEPEDVLIDLITRYGQTIMRARNDLENSKRTVDFGLSRGYSGAQEAKHRMAMAVANFAGGPGRKRRVDHRNAED</sequence>
<reference evidence="4" key="2">
    <citation type="submission" date="2020-05" db="UniProtKB">
        <authorList>
            <consortium name="EnsemblMetazoa"/>
        </authorList>
    </citation>
    <scope>IDENTIFICATION</scope>
    <source>
        <strain evidence="4">LVP_AGWG</strain>
    </source>
</reference>
<dbReference type="EnsemblMetazoa" id="AAEL008070-RB">
    <property type="protein sequence ID" value="AAEL008070-PB"/>
    <property type="gene ID" value="AAEL008070"/>
</dbReference>
<dbReference type="GO" id="GO:0005615">
    <property type="term" value="C:extracellular space"/>
    <property type="evidence" value="ECO:0007669"/>
    <property type="project" value="TreeGrafter"/>
</dbReference>
<evidence type="ECO:0000313" key="5">
    <source>
        <dbReference type="Proteomes" id="UP000008820"/>
    </source>
</evidence>
<dbReference type="Proteomes" id="UP000008820">
    <property type="component" value="Chromosome 2"/>
</dbReference>
<dbReference type="InterPro" id="IPR034439">
    <property type="entry name" value="DH2-like"/>
</dbReference>
<dbReference type="GO" id="GO:0008613">
    <property type="term" value="F:diuretic hormone activity"/>
    <property type="evidence" value="ECO:0007669"/>
    <property type="project" value="InterPro"/>
</dbReference>
<dbReference type="InParanoid" id="A0A6I8TFS0"/>
<proteinExistence type="inferred from homology"/>